<dbReference type="EMBL" id="JAEUBF010001392">
    <property type="protein sequence ID" value="KAH3667112.1"/>
    <property type="molecule type" value="Genomic_DNA"/>
</dbReference>
<name>A0A9P8P858_9ASCO</name>
<organism evidence="1 2">
    <name type="scientific">Wickerhamomyces mucosus</name>
    <dbReference type="NCBI Taxonomy" id="1378264"/>
    <lineage>
        <taxon>Eukaryota</taxon>
        <taxon>Fungi</taxon>
        <taxon>Dikarya</taxon>
        <taxon>Ascomycota</taxon>
        <taxon>Saccharomycotina</taxon>
        <taxon>Saccharomycetes</taxon>
        <taxon>Phaffomycetales</taxon>
        <taxon>Wickerhamomycetaceae</taxon>
        <taxon>Wickerhamomyces</taxon>
    </lineage>
</organism>
<reference evidence="1" key="1">
    <citation type="journal article" date="2021" name="Open Biol.">
        <title>Shared evolutionary footprints suggest mitochondrial oxidative damage underlies multiple complex I losses in fungi.</title>
        <authorList>
            <person name="Schikora-Tamarit M.A."/>
            <person name="Marcet-Houben M."/>
            <person name="Nosek J."/>
            <person name="Gabaldon T."/>
        </authorList>
    </citation>
    <scope>NUCLEOTIDE SEQUENCE</scope>
    <source>
        <strain evidence="1">CBS6341</strain>
    </source>
</reference>
<protein>
    <submittedName>
        <fullName evidence="1">Uncharacterized protein</fullName>
    </submittedName>
</protein>
<dbReference type="OrthoDB" id="3981214at2759"/>
<keyword evidence="2" id="KW-1185">Reference proteome</keyword>
<proteinExistence type="predicted"/>
<evidence type="ECO:0000313" key="1">
    <source>
        <dbReference type="EMBL" id="KAH3667112.1"/>
    </source>
</evidence>
<evidence type="ECO:0000313" key="2">
    <source>
        <dbReference type="Proteomes" id="UP000769528"/>
    </source>
</evidence>
<dbReference type="AlphaFoldDB" id="A0A9P8P858"/>
<accession>A0A9P8P858</accession>
<reference evidence="1" key="2">
    <citation type="submission" date="2021-01" db="EMBL/GenBank/DDBJ databases">
        <authorList>
            <person name="Schikora-Tamarit M.A."/>
        </authorList>
    </citation>
    <scope>NUCLEOTIDE SEQUENCE</scope>
    <source>
        <strain evidence="1">CBS6341</strain>
    </source>
</reference>
<dbReference type="Proteomes" id="UP000769528">
    <property type="component" value="Unassembled WGS sequence"/>
</dbReference>
<gene>
    <name evidence="1" type="ORF">WICMUC_005459</name>
</gene>
<comment type="caution">
    <text evidence="1">The sequence shown here is derived from an EMBL/GenBank/DDBJ whole genome shotgun (WGS) entry which is preliminary data.</text>
</comment>
<sequence>MDYINQRKAEEEGIRAAKVLSQTVSREQRDEVYHILSLINTNSIERAVISINGSNMNREELFLILKSMKEKKFYRNVITVFNRYKSSILQDVELIQILIENTYLMKDYKLFDNLFSTYMQFKPTQLSSYYLELGLKVQLRIDPEFAKQLLYQMVYSDYPIGNDTFYEFFRIAKRVANFQVVKFGLDLIIKNPQIEISDKTFGQLMSSFLQDGNEYDIKSFFSFLLDRNAFDNIEVKMATFVHNVGRYKLDQIWDPVKKFKQVLRKGDLERFYDLLYEQVGNRFDYPNLMTYLNLLEQDGINNNSYKYHERIFQTLSELKDNEKYLKTVKIIRDSDVELSGAYLKLFWKSLNNTNPDLMGINTQAFRKLIQDHFKSPSAQKTLNEMHVIKLDKCFKMTKFSSTNHHLYKRVLPLLQKKPSSDNSDHLVFQIISESIREGKRPPIYLLLEILKNFVKRKSELSDQVSEVVSDLYRLPPIEYYLLLMRKQLASQQNNKSHTLSLVNKFMIENKSKMNYIHYNEVAILYIQLGEFQKALEVLDYGRRAVQANEKPDIISIYTVGLKALSYKQDVNGFLSLLKLIEKDPDVIITRKSLNYIKNYIRFIAARKLFEDTREIEMIYDRIKEKYNTSLDMGRFTIKETIKILQRWLQDKL</sequence>